<dbReference type="Proteomes" id="UP001347796">
    <property type="component" value="Unassembled WGS sequence"/>
</dbReference>
<accession>A0AAN8KDN7</accession>
<keyword evidence="2" id="KW-1185">Reference proteome</keyword>
<dbReference type="PANTHER" id="PTHR31094">
    <property type="entry name" value="RIKEN CDNA 2310061I04 GENE"/>
    <property type="match status" value="1"/>
</dbReference>
<reference evidence="1 2" key="1">
    <citation type="submission" date="2024-01" db="EMBL/GenBank/DDBJ databases">
        <title>The genome of the rayed Mediterranean limpet Patella caerulea (Linnaeus, 1758).</title>
        <authorList>
            <person name="Anh-Thu Weber A."/>
            <person name="Halstead-Nussloch G."/>
        </authorList>
    </citation>
    <scope>NUCLEOTIDE SEQUENCE [LARGE SCALE GENOMIC DNA]</scope>
    <source>
        <strain evidence="1">AATW-2023a</strain>
        <tissue evidence="1">Whole specimen</tissue>
    </source>
</reference>
<dbReference type="InterPro" id="IPR018790">
    <property type="entry name" value="DUF2358"/>
</dbReference>
<comment type="caution">
    <text evidence="1">The sequence shown here is derived from an EMBL/GenBank/DDBJ whole genome shotgun (WGS) entry which is preliminary data.</text>
</comment>
<protein>
    <submittedName>
        <fullName evidence="1">Uncharacterized protein</fullName>
    </submittedName>
</protein>
<proteinExistence type="predicted"/>
<sequence>MSFHLRVFQHNFRKFSRLRTVAYSIECGGNKSDSVSKETDAQDGLSCKLGKIWPEENLVENLPVLLITKPQTSLAVQTLTATQSLPGHYNDHTNEKCLVPLNKSDIERLLRGAVLSNSERIDSTHHLLDCIKPYSYTTDDIYIVSPPTSSSAHKVNYNMLSDSVISQENISVTFTDQDNFSKYCAMDDIKSDNSILANDNIMLCSAGQSKGEKNSNATKGTSLPSVEQLEKMKEALTLEVQKFFKHKLDYGILHPNVILENNFWGKEEISEGINRYAIQMLKFRAISHCVFTTVVMQVLSISSNRENGTITLKWRVRGLPQLYIFYFWRYTPWTYRKNLENDMKWHDGISVFTLKSDGLIHKHRIDRVQVDEEPLAVKKKTLATKLALLVGLSPKPSLNDFSSFFMKKSYLNPK</sequence>
<evidence type="ECO:0000313" key="1">
    <source>
        <dbReference type="EMBL" id="KAK6195945.1"/>
    </source>
</evidence>
<dbReference type="EMBL" id="JAZGQO010000001">
    <property type="protein sequence ID" value="KAK6195945.1"/>
    <property type="molecule type" value="Genomic_DNA"/>
</dbReference>
<evidence type="ECO:0000313" key="2">
    <source>
        <dbReference type="Proteomes" id="UP001347796"/>
    </source>
</evidence>
<name>A0AAN8KDN7_PATCE</name>
<dbReference type="Pfam" id="PF10184">
    <property type="entry name" value="DUF2358"/>
    <property type="match status" value="1"/>
</dbReference>
<organism evidence="1 2">
    <name type="scientific">Patella caerulea</name>
    <name type="common">Rayed Mediterranean limpet</name>
    <dbReference type="NCBI Taxonomy" id="87958"/>
    <lineage>
        <taxon>Eukaryota</taxon>
        <taxon>Metazoa</taxon>
        <taxon>Spiralia</taxon>
        <taxon>Lophotrochozoa</taxon>
        <taxon>Mollusca</taxon>
        <taxon>Gastropoda</taxon>
        <taxon>Patellogastropoda</taxon>
        <taxon>Patelloidea</taxon>
        <taxon>Patellidae</taxon>
        <taxon>Patella</taxon>
    </lineage>
</organism>
<gene>
    <name evidence="1" type="ORF">SNE40_001267</name>
</gene>
<dbReference type="PANTHER" id="PTHR31094:SF2">
    <property type="entry name" value="RIKEN CDNA 2310061I04 GENE"/>
    <property type="match status" value="1"/>
</dbReference>
<dbReference type="AlphaFoldDB" id="A0AAN8KDN7"/>